<evidence type="ECO:0000256" key="6">
    <source>
        <dbReference type="SAM" id="MobiDB-lite"/>
    </source>
</evidence>
<feature type="compositionally biased region" description="Basic residues" evidence="6">
    <location>
        <begin position="267"/>
        <end position="276"/>
    </location>
</feature>
<comment type="subcellular location">
    <subcellularLocation>
        <location evidence="1">Nucleus</location>
    </subcellularLocation>
</comment>
<evidence type="ECO:0000256" key="5">
    <source>
        <dbReference type="ARBA" id="ARBA00023242"/>
    </source>
</evidence>
<feature type="compositionally biased region" description="Basic and acidic residues" evidence="6">
    <location>
        <begin position="653"/>
        <end position="665"/>
    </location>
</feature>
<organism evidence="7">
    <name type="scientific">Oryza punctata</name>
    <name type="common">Red rice</name>
    <dbReference type="NCBI Taxonomy" id="4537"/>
    <lineage>
        <taxon>Eukaryota</taxon>
        <taxon>Viridiplantae</taxon>
        <taxon>Streptophyta</taxon>
        <taxon>Embryophyta</taxon>
        <taxon>Tracheophyta</taxon>
        <taxon>Spermatophyta</taxon>
        <taxon>Magnoliopsida</taxon>
        <taxon>Liliopsida</taxon>
        <taxon>Poales</taxon>
        <taxon>Poaceae</taxon>
        <taxon>BOP clade</taxon>
        <taxon>Oryzoideae</taxon>
        <taxon>Oryzeae</taxon>
        <taxon>Oryzinae</taxon>
        <taxon>Oryza</taxon>
    </lineage>
</organism>
<dbReference type="GO" id="GO:0005674">
    <property type="term" value="C:transcription factor TFIIF complex"/>
    <property type="evidence" value="ECO:0007669"/>
    <property type="project" value="TreeGrafter"/>
</dbReference>
<evidence type="ECO:0000256" key="2">
    <source>
        <dbReference type="ARBA" id="ARBA00023015"/>
    </source>
</evidence>
<feature type="compositionally biased region" description="Basic and acidic residues" evidence="6">
    <location>
        <begin position="197"/>
        <end position="230"/>
    </location>
</feature>
<evidence type="ECO:0000256" key="3">
    <source>
        <dbReference type="ARBA" id="ARBA00023125"/>
    </source>
</evidence>
<dbReference type="GO" id="GO:0006367">
    <property type="term" value="P:transcription initiation at RNA polymerase II promoter"/>
    <property type="evidence" value="ECO:0007669"/>
    <property type="project" value="InterPro"/>
</dbReference>
<dbReference type="InterPro" id="IPR011039">
    <property type="entry name" value="TFIIF_interaction"/>
</dbReference>
<dbReference type="STRING" id="4537.A0A0E0KBC4"/>
<feature type="region of interest" description="Disordered" evidence="6">
    <location>
        <begin position="41"/>
        <end position="72"/>
    </location>
</feature>
<dbReference type="GO" id="GO:0003677">
    <property type="term" value="F:DNA binding"/>
    <property type="evidence" value="ECO:0007669"/>
    <property type="project" value="UniProtKB-KW"/>
</dbReference>
<dbReference type="eggNOG" id="KOG2393">
    <property type="taxonomic scope" value="Eukaryota"/>
</dbReference>
<evidence type="ECO:0000313" key="8">
    <source>
        <dbReference type="Proteomes" id="UP000026962"/>
    </source>
</evidence>
<feature type="region of interest" description="Disordered" evidence="6">
    <location>
        <begin position="357"/>
        <end position="391"/>
    </location>
</feature>
<dbReference type="EnsemblPlants" id="OPUNC03G10390.1">
    <property type="protein sequence ID" value="OPUNC03G10390.1"/>
    <property type="gene ID" value="OPUNC03G10390"/>
</dbReference>
<reference evidence="7" key="2">
    <citation type="submission" date="2018-05" db="EMBL/GenBank/DDBJ databases">
        <title>OpunRS2 (Oryza punctata Reference Sequence Version 2).</title>
        <authorList>
            <person name="Zhang J."/>
            <person name="Kudrna D."/>
            <person name="Lee S."/>
            <person name="Talag J."/>
            <person name="Welchert J."/>
            <person name="Wing R.A."/>
        </authorList>
    </citation>
    <scope>NUCLEOTIDE SEQUENCE [LARGE SCALE GENOMIC DNA]</scope>
</reference>
<feature type="region of interest" description="Disordered" evidence="6">
    <location>
        <begin position="504"/>
        <end position="712"/>
    </location>
</feature>
<keyword evidence="2" id="KW-0805">Transcription regulation</keyword>
<keyword evidence="4" id="KW-0804">Transcription</keyword>
<feature type="region of interest" description="Disordered" evidence="6">
    <location>
        <begin position="184"/>
        <end position="276"/>
    </location>
</feature>
<reference evidence="7" key="1">
    <citation type="submission" date="2015-04" db="UniProtKB">
        <authorList>
            <consortium name="EnsemblPlants"/>
        </authorList>
    </citation>
    <scope>IDENTIFICATION</scope>
</reference>
<dbReference type="HOGENOM" id="CLU_348647_0_0_1"/>
<dbReference type="Gramene" id="OPUNC03G10390.1">
    <property type="protein sequence ID" value="OPUNC03G10390.1"/>
    <property type="gene ID" value="OPUNC03G10390"/>
</dbReference>
<evidence type="ECO:0000313" key="7">
    <source>
        <dbReference type="EnsemblPlants" id="OPUNC03G10390.1"/>
    </source>
</evidence>
<keyword evidence="5" id="KW-0539">Nucleus</keyword>
<feature type="compositionally biased region" description="Acidic residues" evidence="6">
    <location>
        <begin position="569"/>
        <end position="588"/>
    </location>
</feature>
<feature type="compositionally biased region" description="Basic and acidic residues" evidence="6">
    <location>
        <begin position="517"/>
        <end position="550"/>
    </location>
</feature>
<dbReference type="Pfam" id="PF05793">
    <property type="entry name" value="TFIIF_alpha"/>
    <property type="match status" value="2"/>
</dbReference>
<feature type="compositionally biased region" description="Acidic residues" evidence="6">
    <location>
        <begin position="249"/>
        <end position="263"/>
    </location>
</feature>
<dbReference type="Proteomes" id="UP000026962">
    <property type="component" value="Chromosome 3"/>
</dbReference>
<dbReference type="SUPFAM" id="SSF50916">
    <property type="entry name" value="Rap30/74 interaction domains"/>
    <property type="match status" value="2"/>
</dbReference>
<feature type="compositionally biased region" description="Acidic residues" evidence="6">
    <location>
        <begin position="629"/>
        <end position="642"/>
    </location>
</feature>
<evidence type="ECO:0000256" key="1">
    <source>
        <dbReference type="ARBA" id="ARBA00004123"/>
    </source>
</evidence>
<accession>A0A0E0KBC4</accession>
<evidence type="ECO:0000256" key="4">
    <source>
        <dbReference type="ARBA" id="ARBA00023163"/>
    </source>
</evidence>
<dbReference type="GO" id="GO:0001096">
    <property type="term" value="F:TFIIF-class transcription factor complex binding"/>
    <property type="evidence" value="ECO:0007669"/>
    <property type="project" value="TreeGrafter"/>
</dbReference>
<keyword evidence="3" id="KW-0238">DNA-binding</keyword>
<protein>
    <submittedName>
        <fullName evidence="7">Uncharacterized protein</fullName>
    </submittedName>
</protein>
<dbReference type="AlphaFoldDB" id="A0A0E0KBC4"/>
<dbReference type="GO" id="GO:0032968">
    <property type="term" value="P:positive regulation of transcription elongation by RNA polymerase II"/>
    <property type="evidence" value="ECO:0007669"/>
    <property type="project" value="InterPro"/>
</dbReference>
<sequence length="809" mass="90013">MARSGDCCPVCAAPIASLIREYNVLVDTTGEKQHTIGKFTTGVPPFSDRENAGSRSWSLHPEGHQGRQPTGNIWENCNNRKSCILEDDTGEYQYQGQIQGLQSAASTYYLLMMHGKDVHAVPAGSWYNFSKISQYKQLTLEEAEEKMSRRRSTATGYGLWMMKAATNGAAAFSSDVTQFDDANEGETDQVHLKKGNRNGDENKSDKGSGEERAHVPMTKGMEEEGSKDRDFDLDDEIEKGDDWEHEEIFTDDDEAVDVDPEEGEQQRRRRRERARRTAHSMGVAADDLVLKAACERCGSSSNLHGTGCRHATLCVSCGSAMARSGDCCPVCAAPIASLIREYNVLVDTTGEKQHTIGKFTTGVPPFSDRENAGSRSWSLHPEGHQGRQPTGNIWENCNNRKSCILEDDTGEYQYQGQIQGLQSAASTYYLLMMHGKDVHAVPAGSWYNFSKISQYKQLTLEEAEEKMSRRRSTATGYGLWMMKAATNGAAAFSSDVTQFDDANEGETDQVHLKKGNRNGDENKSDKGSGEERAHVPMTKGMEEEGSKDRDFDLDDEIEKGDDWEHEEIFTDDDEAVDVDPEEGGDLADPEIPAPPEIKQDDNEKHAGVGLSKSGKELKKLLLRAAGQNESDDDEEDTDEDESPSPVLAPKQQDQLKSESQEDNHSKPTVPGHPYRTPHASKSNQKRRQRGADSKTPNGATPKKPKIEPDTKKIVVKEETSCSLEPTSESFASVRSDTNVSPITVEEIRVVLRLYAPIAMQDFSKDFMPRFSPRLRSPEDREAFLANLRKISHLQKINGQKYIILLEEYK</sequence>
<name>A0A0E0KBC4_ORYPU</name>
<dbReference type="PANTHER" id="PTHR13011:SF2">
    <property type="entry name" value="TRANSCRIPTION INITIATION FACTOR IIF SUBUNIT ALPHA"/>
    <property type="match status" value="1"/>
</dbReference>
<keyword evidence="8" id="KW-1185">Reference proteome</keyword>
<proteinExistence type="predicted"/>
<dbReference type="PANTHER" id="PTHR13011">
    <property type="entry name" value="TFIIF-ALPHA"/>
    <property type="match status" value="1"/>
</dbReference>
<dbReference type="InterPro" id="IPR008851">
    <property type="entry name" value="TFIIF-alpha"/>
</dbReference>
<dbReference type="GO" id="GO:0016251">
    <property type="term" value="F:RNA polymerase II general transcription initiation factor activity"/>
    <property type="evidence" value="ECO:0007669"/>
    <property type="project" value="TreeGrafter"/>
</dbReference>
<feature type="compositionally biased region" description="Basic and acidic residues" evidence="6">
    <location>
        <begin position="597"/>
        <end position="606"/>
    </location>
</feature>